<name>A0A9N9DX21_9GLOM</name>
<feature type="non-terminal residue" evidence="1">
    <location>
        <position position="1"/>
    </location>
</feature>
<evidence type="ECO:0000313" key="2">
    <source>
        <dbReference type="Proteomes" id="UP000789706"/>
    </source>
</evidence>
<feature type="non-terminal residue" evidence="1">
    <location>
        <position position="53"/>
    </location>
</feature>
<dbReference type="AlphaFoldDB" id="A0A9N9DX21"/>
<dbReference type="Proteomes" id="UP000789706">
    <property type="component" value="Unassembled WGS sequence"/>
</dbReference>
<evidence type="ECO:0000313" key="1">
    <source>
        <dbReference type="EMBL" id="CAG8654232.1"/>
    </source>
</evidence>
<accession>A0A9N9DX21</accession>
<gene>
    <name evidence="1" type="ORF">DEBURN_LOCUS11547</name>
</gene>
<organism evidence="1 2">
    <name type="scientific">Diversispora eburnea</name>
    <dbReference type="NCBI Taxonomy" id="1213867"/>
    <lineage>
        <taxon>Eukaryota</taxon>
        <taxon>Fungi</taxon>
        <taxon>Fungi incertae sedis</taxon>
        <taxon>Mucoromycota</taxon>
        <taxon>Glomeromycotina</taxon>
        <taxon>Glomeromycetes</taxon>
        <taxon>Diversisporales</taxon>
        <taxon>Diversisporaceae</taxon>
        <taxon>Diversispora</taxon>
    </lineage>
</organism>
<dbReference type="InterPro" id="IPR036397">
    <property type="entry name" value="RNaseH_sf"/>
</dbReference>
<keyword evidence="2" id="KW-1185">Reference proteome</keyword>
<proteinExistence type="predicted"/>
<sequence length="53" mass="6362">RFNRTLCESLAHFTETVTDWDINIPVILFAYRTAKHAITKIEPFYLVYRRPAY</sequence>
<reference evidence="1" key="1">
    <citation type="submission" date="2021-06" db="EMBL/GenBank/DDBJ databases">
        <authorList>
            <person name="Kallberg Y."/>
            <person name="Tangrot J."/>
            <person name="Rosling A."/>
        </authorList>
    </citation>
    <scope>NUCLEOTIDE SEQUENCE</scope>
    <source>
        <strain evidence="1">AZ414A</strain>
    </source>
</reference>
<dbReference type="EMBL" id="CAJVPK010007041">
    <property type="protein sequence ID" value="CAG8654232.1"/>
    <property type="molecule type" value="Genomic_DNA"/>
</dbReference>
<comment type="caution">
    <text evidence="1">The sequence shown here is derived from an EMBL/GenBank/DDBJ whole genome shotgun (WGS) entry which is preliminary data.</text>
</comment>
<protein>
    <submittedName>
        <fullName evidence="1">4691_t:CDS:1</fullName>
    </submittedName>
</protein>
<dbReference type="GO" id="GO:0003676">
    <property type="term" value="F:nucleic acid binding"/>
    <property type="evidence" value="ECO:0007669"/>
    <property type="project" value="InterPro"/>
</dbReference>
<dbReference type="OrthoDB" id="2272258at2759"/>
<dbReference type="Gene3D" id="3.30.420.10">
    <property type="entry name" value="Ribonuclease H-like superfamily/Ribonuclease H"/>
    <property type="match status" value="1"/>
</dbReference>